<keyword evidence="2" id="KW-0812">Transmembrane</keyword>
<keyword evidence="2" id="KW-0472">Membrane</keyword>
<evidence type="ECO:0000256" key="1">
    <source>
        <dbReference type="SAM" id="MobiDB-lite"/>
    </source>
</evidence>
<keyword evidence="4" id="KW-1185">Reference proteome</keyword>
<name>A0ABU3PUD5_9ACTN</name>
<evidence type="ECO:0000313" key="4">
    <source>
        <dbReference type="Proteomes" id="UP001268542"/>
    </source>
</evidence>
<organism evidence="3 4">
    <name type="scientific">Nocardioides imazamoxiresistens</name>
    <dbReference type="NCBI Taxonomy" id="3231893"/>
    <lineage>
        <taxon>Bacteria</taxon>
        <taxon>Bacillati</taxon>
        <taxon>Actinomycetota</taxon>
        <taxon>Actinomycetes</taxon>
        <taxon>Propionibacteriales</taxon>
        <taxon>Nocardioidaceae</taxon>
        <taxon>Nocardioides</taxon>
    </lineage>
</organism>
<dbReference type="Proteomes" id="UP001268542">
    <property type="component" value="Unassembled WGS sequence"/>
</dbReference>
<dbReference type="EMBL" id="JAVYII010000003">
    <property type="protein sequence ID" value="MDT9592832.1"/>
    <property type="molecule type" value="Genomic_DNA"/>
</dbReference>
<feature type="transmembrane region" description="Helical" evidence="2">
    <location>
        <begin position="37"/>
        <end position="61"/>
    </location>
</feature>
<evidence type="ECO:0008006" key="5">
    <source>
        <dbReference type="Google" id="ProtNLM"/>
    </source>
</evidence>
<sequence>MSNPLPPPPPPGGRGVPPGVPQPGAPYHPAPRSNRGLLVGIVVGLVVLLLAGGTWGLVAAFSDDGPQDVRSTAEQAVEAAQALDVDAGARLMCTAPTSEERDDLEDAIEEAQEVAGTDDPEVAYEITEVTEDADGGGTATVEALGDQAELEGAALTVRLVVVDDGDRHCIDEIEVLAADVPQP</sequence>
<proteinExistence type="predicted"/>
<evidence type="ECO:0000256" key="2">
    <source>
        <dbReference type="SAM" id="Phobius"/>
    </source>
</evidence>
<gene>
    <name evidence="3" type="ORF">RDV89_07120</name>
</gene>
<feature type="region of interest" description="Disordered" evidence="1">
    <location>
        <begin position="1"/>
        <end position="28"/>
    </location>
</feature>
<evidence type="ECO:0000313" key="3">
    <source>
        <dbReference type="EMBL" id="MDT9592832.1"/>
    </source>
</evidence>
<keyword evidence="2" id="KW-1133">Transmembrane helix</keyword>
<dbReference type="RefSeq" id="WP_315732265.1">
    <property type="nucleotide sequence ID" value="NZ_JAVYII010000003.1"/>
</dbReference>
<protein>
    <recommendedName>
        <fullName evidence="5">Flp pilus-assembly TadG-like N-terminal domain-containing protein</fullName>
    </recommendedName>
</protein>
<accession>A0ABU3PUD5</accession>
<comment type="caution">
    <text evidence="3">The sequence shown here is derived from an EMBL/GenBank/DDBJ whole genome shotgun (WGS) entry which is preliminary data.</text>
</comment>
<reference evidence="3 4" key="1">
    <citation type="submission" date="2023-08" db="EMBL/GenBank/DDBJ databases">
        <title>Nocardioides seae sp. nov., a bacterium isolated from a soil.</title>
        <authorList>
            <person name="Wang X."/>
        </authorList>
    </citation>
    <scope>NUCLEOTIDE SEQUENCE [LARGE SCALE GENOMIC DNA]</scope>
    <source>
        <strain evidence="3 4">YZH12</strain>
    </source>
</reference>